<protein>
    <submittedName>
        <fullName evidence="1">Uncharacterized protein</fullName>
    </submittedName>
</protein>
<dbReference type="EMBL" id="PP511791">
    <property type="protein sequence ID" value="XCD07464.1"/>
    <property type="molecule type" value="Genomic_DNA"/>
</dbReference>
<reference evidence="1" key="1">
    <citation type="submission" date="2024-03" db="EMBL/GenBank/DDBJ databases">
        <title>Diverse circular DNA viruses in blood, oral, and fecal samples of captive lemurs.</title>
        <authorList>
            <person name="Paietta E.N."/>
            <person name="Kraberger S."/>
            <person name="Lund M.C."/>
            <person name="Custer J.M."/>
            <person name="Vargas K.M."/>
            <person name="Ehmke E.E."/>
            <person name="Yoder A.D."/>
            <person name="Varsani A."/>
        </authorList>
    </citation>
    <scope>NUCLEOTIDE SEQUENCE</scope>
    <source>
        <strain evidence="1">Duke_28FS_1</strain>
    </source>
</reference>
<accession>A0AAU8B5A4</accession>
<evidence type="ECO:0000313" key="1">
    <source>
        <dbReference type="EMBL" id="XCD07464.1"/>
    </source>
</evidence>
<organism evidence="1">
    <name type="scientific">Dulem virus 39</name>
    <dbReference type="NCBI Taxonomy" id="3145757"/>
    <lineage>
        <taxon>Viruses</taxon>
        <taxon>Duplodnaviria</taxon>
        <taxon>Heunggongvirae</taxon>
        <taxon>Uroviricota</taxon>
        <taxon>Caudoviricetes</taxon>
    </lineage>
</organism>
<name>A0AAU8B5A4_9CAUD</name>
<sequence>MNISLYGDLCRAERNLLTSNPCSSSVKKNTLKYA</sequence>
<proteinExistence type="predicted"/>